<gene>
    <name evidence="5" type="ORF">CCACVL1_02329</name>
</gene>
<feature type="chain" id="PRO_5012435816" evidence="3">
    <location>
        <begin position="22"/>
        <end position="150"/>
    </location>
</feature>
<keyword evidence="6" id="KW-1185">Reference proteome</keyword>
<dbReference type="AlphaFoldDB" id="A0A1R3K994"/>
<dbReference type="FunFam" id="2.40.40.10:FF:000007">
    <property type="entry name" value="Papaya barwin-like protein"/>
    <property type="match status" value="1"/>
</dbReference>
<comment type="caution">
    <text evidence="5">The sequence shown here is derived from an EMBL/GenBank/DDBJ whole genome shotgun (WGS) entry which is preliminary data.</text>
</comment>
<dbReference type="OMA" id="GQNGWDL"/>
<protein>
    <submittedName>
        <fullName evidence="5">Barwin</fullName>
    </submittedName>
</protein>
<dbReference type="GO" id="GO:0042742">
    <property type="term" value="P:defense response to bacterium"/>
    <property type="evidence" value="ECO:0007669"/>
    <property type="project" value="InterPro"/>
</dbReference>
<dbReference type="InterPro" id="IPR001153">
    <property type="entry name" value="Barwin_dom"/>
</dbReference>
<sequence length="150" mass="16369">MGRLSINMILFMACVVASATAQSASNVRATYHYYYPEQNNWDLTAVSAFCSTWYADKPLEWRSKYGWTAFCGPVGPTGEEACGKCFRVTNSGTGAQATVRIVDKCGNGGLDLDWNVFGQIDTDGNGYAMGHLIASYEFVDCGDNSLIFSH</sequence>
<dbReference type="Proteomes" id="UP000188268">
    <property type="component" value="Unassembled WGS sequence"/>
</dbReference>
<reference evidence="5 6" key="1">
    <citation type="submission" date="2013-09" db="EMBL/GenBank/DDBJ databases">
        <title>Corchorus capsularis genome sequencing.</title>
        <authorList>
            <person name="Alam M."/>
            <person name="Haque M.S."/>
            <person name="Islam M.S."/>
            <person name="Emdad E.M."/>
            <person name="Islam M.M."/>
            <person name="Ahmed B."/>
            <person name="Halim A."/>
            <person name="Hossen Q.M.M."/>
            <person name="Hossain M.Z."/>
            <person name="Ahmed R."/>
            <person name="Khan M.M."/>
            <person name="Islam R."/>
            <person name="Rashid M.M."/>
            <person name="Khan S.A."/>
            <person name="Rahman M.S."/>
            <person name="Alam M."/>
        </authorList>
    </citation>
    <scope>NUCLEOTIDE SEQUENCE [LARGE SCALE GENOMIC DNA]</scope>
    <source>
        <strain evidence="6">cv. CVL-1</strain>
        <tissue evidence="5">Whole seedling</tissue>
    </source>
</reference>
<feature type="domain" description="Barwin" evidence="4">
    <location>
        <begin position="22"/>
        <end position="143"/>
    </location>
</feature>
<dbReference type="Gramene" id="OMP03643">
    <property type="protein sequence ID" value="OMP03643"/>
    <property type="gene ID" value="CCACVL1_02329"/>
</dbReference>
<dbReference type="GO" id="GO:0004540">
    <property type="term" value="F:RNA nuclease activity"/>
    <property type="evidence" value="ECO:0007669"/>
    <property type="project" value="InterPro"/>
</dbReference>
<dbReference type="PROSITE" id="PS51174">
    <property type="entry name" value="BARWIN_3"/>
    <property type="match status" value="1"/>
</dbReference>
<keyword evidence="2" id="KW-1015">Disulfide bond</keyword>
<dbReference type="SUPFAM" id="SSF50685">
    <property type="entry name" value="Barwin-like endoglucanases"/>
    <property type="match status" value="1"/>
</dbReference>
<keyword evidence="3" id="KW-0732">Signal</keyword>
<evidence type="ECO:0000256" key="1">
    <source>
        <dbReference type="ARBA" id="ARBA00022669"/>
    </source>
</evidence>
<dbReference type="OrthoDB" id="5985073at2759"/>
<dbReference type="InterPro" id="IPR036908">
    <property type="entry name" value="RlpA-like_sf"/>
</dbReference>
<dbReference type="PANTHER" id="PTHR46351">
    <property type="entry name" value="WOUND-INDUCED PROTEIN WIN2"/>
    <property type="match status" value="1"/>
</dbReference>
<dbReference type="PANTHER" id="PTHR46351:SF3">
    <property type="entry name" value="WOUND-INDUCED PROTEIN WIN2"/>
    <property type="match status" value="1"/>
</dbReference>
<dbReference type="PRINTS" id="PR00602">
    <property type="entry name" value="BARWIN"/>
</dbReference>
<evidence type="ECO:0000256" key="2">
    <source>
        <dbReference type="ARBA" id="ARBA00023157"/>
    </source>
</evidence>
<proteinExistence type="predicted"/>
<dbReference type="STRING" id="210143.A0A1R3K994"/>
<evidence type="ECO:0000313" key="6">
    <source>
        <dbReference type="Proteomes" id="UP000188268"/>
    </source>
</evidence>
<keyword evidence="1" id="KW-0147">Chitin-binding</keyword>
<dbReference type="CDD" id="cd22777">
    <property type="entry name" value="DPBB_barwin-like"/>
    <property type="match status" value="1"/>
</dbReference>
<name>A0A1R3K994_COCAP</name>
<dbReference type="InterPro" id="IPR044301">
    <property type="entry name" value="PR4"/>
</dbReference>
<evidence type="ECO:0000313" key="5">
    <source>
        <dbReference type="EMBL" id="OMP03643.1"/>
    </source>
</evidence>
<dbReference type="GO" id="GO:0050832">
    <property type="term" value="P:defense response to fungus"/>
    <property type="evidence" value="ECO:0007669"/>
    <property type="project" value="InterPro"/>
</dbReference>
<feature type="signal peptide" evidence="3">
    <location>
        <begin position="1"/>
        <end position="21"/>
    </location>
</feature>
<dbReference type="Gene3D" id="2.40.40.10">
    <property type="entry name" value="RlpA-like domain"/>
    <property type="match status" value="1"/>
</dbReference>
<organism evidence="5 6">
    <name type="scientific">Corchorus capsularis</name>
    <name type="common">Jute</name>
    <dbReference type="NCBI Taxonomy" id="210143"/>
    <lineage>
        <taxon>Eukaryota</taxon>
        <taxon>Viridiplantae</taxon>
        <taxon>Streptophyta</taxon>
        <taxon>Embryophyta</taxon>
        <taxon>Tracheophyta</taxon>
        <taxon>Spermatophyta</taxon>
        <taxon>Magnoliopsida</taxon>
        <taxon>eudicotyledons</taxon>
        <taxon>Gunneridae</taxon>
        <taxon>Pentapetalae</taxon>
        <taxon>rosids</taxon>
        <taxon>malvids</taxon>
        <taxon>Malvales</taxon>
        <taxon>Malvaceae</taxon>
        <taxon>Grewioideae</taxon>
        <taxon>Apeibeae</taxon>
        <taxon>Corchorus</taxon>
    </lineage>
</organism>
<accession>A0A1R3K994</accession>
<dbReference type="EMBL" id="AWWV01006001">
    <property type="protein sequence ID" value="OMP03643.1"/>
    <property type="molecule type" value="Genomic_DNA"/>
</dbReference>
<dbReference type="Pfam" id="PF00967">
    <property type="entry name" value="Barwin"/>
    <property type="match status" value="1"/>
</dbReference>
<evidence type="ECO:0000256" key="3">
    <source>
        <dbReference type="SAM" id="SignalP"/>
    </source>
</evidence>
<evidence type="ECO:0000259" key="4">
    <source>
        <dbReference type="PROSITE" id="PS51174"/>
    </source>
</evidence>
<dbReference type="GO" id="GO:0008061">
    <property type="term" value="F:chitin binding"/>
    <property type="evidence" value="ECO:0007669"/>
    <property type="project" value="UniProtKB-KW"/>
</dbReference>